<dbReference type="Gene3D" id="3.40.50.150">
    <property type="entry name" value="Vaccinia Virus protein VP39"/>
    <property type="match status" value="1"/>
</dbReference>
<dbReference type="PROSITE" id="PS00455">
    <property type="entry name" value="AMP_BINDING"/>
    <property type="match status" value="1"/>
</dbReference>
<dbReference type="Gene3D" id="1.10.1200.10">
    <property type="entry name" value="ACP-like"/>
    <property type="match status" value="2"/>
</dbReference>
<dbReference type="Pfam" id="PF00550">
    <property type="entry name" value="PP-binding"/>
    <property type="match status" value="2"/>
</dbReference>
<dbReference type="CDD" id="cd05930">
    <property type="entry name" value="A_NRPS"/>
    <property type="match status" value="1"/>
</dbReference>
<dbReference type="PANTHER" id="PTHR45527:SF1">
    <property type="entry name" value="FATTY ACID SYNTHASE"/>
    <property type="match status" value="1"/>
</dbReference>
<dbReference type="InterPro" id="IPR006162">
    <property type="entry name" value="Ppantetheine_attach_site"/>
</dbReference>
<dbReference type="InterPro" id="IPR000873">
    <property type="entry name" value="AMP-dep_synth/lig_dom"/>
</dbReference>
<evidence type="ECO:0000256" key="2">
    <source>
        <dbReference type="ARBA" id="ARBA00022450"/>
    </source>
</evidence>
<dbReference type="InterPro" id="IPR010071">
    <property type="entry name" value="AA_adenyl_dom"/>
</dbReference>
<dbReference type="Pfam" id="PF00975">
    <property type="entry name" value="Thioesterase"/>
    <property type="match status" value="1"/>
</dbReference>
<dbReference type="Pfam" id="PF00668">
    <property type="entry name" value="Condensation"/>
    <property type="match status" value="2"/>
</dbReference>
<name>A0ABT5BCW5_9BACT</name>
<dbReference type="InterPro" id="IPR001031">
    <property type="entry name" value="Thioesterase"/>
</dbReference>
<dbReference type="Pfam" id="PF13193">
    <property type="entry name" value="AMP-binding_C"/>
    <property type="match status" value="2"/>
</dbReference>
<dbReference type="Gene3D" id="3.30.300.30">
    <property type="match status" value="3"/>
</dbReference>
<gene>
    <name evidence="7" type="ORF">POL58_29770</name>
</gene>
<proteinExistence type="predicted"/>
<accession>A0ABT5BCW5</accession>
<dbReference type="InterPro" id="IPR023213">
    <property type="entry name" value="CAT-like_dom_sf"/>
</dbReference>
<feature type="domain" description="Carrier" evidence="6">
    <location>
        <begin position="1432"/>
        <end position="1507"/>
    </location>
</feature>
<dbReference type="SMART" id="SM00823">
    <property type="entry name" value="PKS_PP"/>
    <property type="match status" value="2"/>
</dbReference>
<keyword evidence="8" id="KW-1185">Reference proteome</keyword>
<dbReference type="InterPro" id="IPR001242">
    <property type="entry name" value="Condensation_dom"/>
</dbReference>
<dbReference type="InterPro" id="IPR041464">
    <property type="entry name" value="TubC_N"/>
</dbReference>
<dbReference type="InterPro" id="IPR025110">
    <property type="entry name" value="AMP-bd_C"/>
</dbReference>
<evidence type="ECO:0000259" key="6">
    <source>
        <dbReference type="PROSITE" id="PS50075"/>
    </source>
</evidence>
<dbReference type="InterPro" id="IPR029058">
    <property type="entry name" value="AB_hydrolase_fold"/>
</dbReference>
<dbReference type="InterPro" id="IPR020845">
    <property type="entry name" value="AMP-binding_CS"/>
</dbReference>
<dbReference type="SUPFAM" id="SSF47336">
    <property type="entry name" value="ACP-like"/>
    <property type="match status" value="2"/>
</dbReference>
<dbReference type="Pfam" id="PF00501">
    <property type="entry name" value="AMP-binding"/>
    <property type="match status" value="2"/>
</dbReference>
<evidence type="ECO:0000313" key="7">
    <source>
        <dbReference type="EMBL" id="MDC0671971.1"/>
    </source>
</evidence>
<dbReference type="Gene3D" id="3.40.50.1820">
    <property type="entry name" value="alpha/beta hydrolase"/>
    <property type="match status" value="1"/>
</dbReference>
<evidence type="ECO:0000313" key="8">
    <source>
        <dbReference type="Proteomes" id="UP001217838"/>
    </source>
</evidence>
<evidence type="ECO:0000256" key="5">
    <source>
        <dbReference type="SAM" id="MobiDB-lite"/>
    </source>
</evidence>
<dbReference type="EMBL" id="JAQNDN010000019">
    <property type="protein sequence ID" value="MDC0671971.1"/>
    <property type="molecule type" value="Genomic_DNA"/>
</dbReference>
<evidence type="ECO:0000256" key="1">
    <source>
        <dbReference type="ARBA" id="ARBA00001957"/>
    </source>
</evidence>
<dbReference type="Pfam" id="PF08242">
    <property type="entry name" value="Methyltransf_12"/>
    <property type="match status" value="1"/>
</dbReference>
<reference evidence="7 8" key="1">
    <citation type="submission" date="2022-11" db="EMBL/GenBank/DDBJ databases">
        <title>Minimal conservation of predation-associated metabolite biosynthetic gene clusters underscores biosynthetic potential of Myxococcota including descriptions for ten novel species: Archangium lansinium sp. nov., Myxococcus landrumus sp. nov., Nannocystis bai.</title>
        <authorList>
            <person name="Ahearne A."/>
            <person name="Stevens C."/>
            <person name="Dowd S."/>
        </authorList>
    </citation>
    <scope>NUCLEOTIDE SEQUENCE [LARGE SCALE GENOMIC DNA]</scope>
    <source>
        <strain evidence="7 8">NCELM</strain>
    </source>
</reference>
<dbReference type="Gene3D" id="3.40.50.12780">
    <property type="entry name" value="N-terminal domain of ligase-like"/>
    <property type="match status" value="1"/>
</dbReference>
<dbReference type="Gene3D" id="3.30.559.30">
    <property type="entry name" value="Nonribosomal peptide synthetase, condensation domain"/>
    <property type="match status" value="2"/>
</dbReference>
<dbReference type="InterPro" id="IPR042099">
    <property type="entry name" value="ANL_N_sf"/>
</dbReference>
<comment type="caution">
    <text evidence="7">The sequence shown here is derived from an EMBL/GenBank/DDBJ whole genome shotgun (WGS) entry which is preliminary data.</text>
</comment>
<dbReference type="PROSITE" id="PS00012">
    <property type="entry name" value="PHOSPHOPANTETHEINE"/>
    <property type="match status" value="2"/>
</dbReference>
<dbReference type="SUPFAM" id="SSF53474">
    <property type="entry name" value="alpha/beta-Hydrolases"/>
    <property type="match status" value="1"/>
</dbReference>
<dbReference type="NCBIfam" id="TIGR01733">
    <property type="entry name" value="AA-adenyl-dom"/>
    <property type="match status" value="2"/>
</dbReference>
<sequence length="2836" mass="306976">MVTSIERFVAELRDRGVRFWLEGDSLRFRAPQGVVTPVLREAMVARKPELLAFLRRGVATRDVPALQAGPRPDRLPLSFAQQRLWFLDQMDSGAAYNMPFALRLRGVLRADALASALTELVRRHESLRTSFAGDGDSAVQVVQPPTPIAVSCLDLRHLPADARDIEVARRTRDEAERRFDLTRDLMLRAGLLRVADDEHVLLLTLHHIAADGWSMGVLIRELGALYEAACRGRAAELPALPLQYADFALWQRTCLEGHVLEDMLAYWTRQLAGAPPVLELPLDRPRPARASYRGAGVRVELAPALVRDLQVLGQRAGATLFMTLLAALQALLGRYTGRTDIVVGAPIAGRDRPELEPLIGFFVNTLALRADLARAADFTALLAATRETVEAAFAHQELPFERLVEALQPERRAGVNPLVQVALALQNTPEPAIELEGLAVDVLPGLKGHVRLDMELHLFEQDGDLVGEWLYDADLFDAATVARMVEHYQALLAAVVAAPQRPLGDLLPQTAAERRLLADVNRTDVALPHDRCVHHLFADQAARTPDALAVVFDDGHALATLTYRDLDVRANRLAHHLRDLGVGPDVLVGLGIARSPDLVVAMLAVLKAGGAYVPLDPAYPPARLAVMLADARPAVVVTQAAHRELVAGDAALVCLDDDALALAARPTAAPQVAVSPGHLAYAIYTSGSTGAPKAVLLEHRGLLNVALAQARTFELTPADRVLQFASPGFDAATFEVWLALGTGAALHLGARDVLAPGEPLARFLGRHRVTAVVLTPTVLAALPTAELPALRTVLVAGEACPAELVQRWAPGRRFFNLYGPTEATIWSTFALCTADLERPPTIGRPIANTRIHVLDADLRPVPLGAPGELCISGLGLARGYHDRPDLTADRFCADPSGPGRLYRSGDLVRLRPDGALEFLGRIDHQVKVRGVRIELGEIEAAIAEHPGVQQAVVVPREDTPGEPRLVAYVVPAAGDDALHSEQVAQWRHLYEETYARPLAEGADLAFHITGWNSSYTGAPMPAEQMAEWVDATVAEIAALRPRHLLEIGCGSGLLLARLAPACDSYWGADVAAHAVEHVRRLQQARGLANVTVLQRPADDLTGVPTGAFDVVVLNSVVQYFPSADYLLRVIAGALAAVRPGGAVYLGDIRDHRLLDAYHASVQLARADDACTRDELAGRVDARMLEEEELTLDPAFFHALPRRFPQISEVRVELKRGAHHNELTRFRYSVVLRIDGPVQPAADLSAHDWRREGWSLDELGRHLRDESPPGLVLRGVPNARLRDEVAVLAWLASSTSETVAALRSRLPGLPPGVDPEALRLLADAHGYVVDLAGAPEPGVMDVVVRRPDHPRVPAQPVAAGRSKRALANNPLLGKQHRRLVPALHARLRDRLPDAMIPAAWVTLDVLPTLPSGKLDRAALPSPARRRGSGPLVAPRTDAELALAAVWCELLGLAEVSAHDHFFELGGHSLLAAQVAARVRRSLRVDLSLQVVFERPTLAALASWLSGQVGERPDVALTPVPRDRPLPLSFGQERLWFLDQLEGSSAAYNMPAALRLTGALDGGALERALQEIVERHEILRTRFVHEGGEPRQVAEPPAFVLPLIDLGQLDDSTQAAEVQRRIADEVRRPFDLGRGPLLRAALLRLSAAVHVLLLDIHHIAGDGWSFGVLARELSALYEAFAAGRPSPLPALALQYADFAAWQRARFTDEFLADHLGYWRDRLAGAPATLGLPADRPRPAQPASPGGSAAITLPAGLDDDLRALARRHDTTLFVTLLAGFKLLLARLCGHDDIVVGTPITGRDQVELEHQIGLHLDTVVLRTDLAGDPSFAALVDRVRGTVLAAFEHRVVPFERIVAELQPERSRGQTPLFQVLFNMIPAEASVPRLAGLAVEALPTADDEQIKFDLTLYVREGTGAIELRAVYNAELFDAARIEHILGQYVHLLAQVAADPSRPVGRSSLVTPVARDLLPDPSARLIEPDDPPALAEIVGWAERTPDQIAVARGDERWTYRELLASAGRVADRLRSQGVHRGDVVAILGAPSFGLVAALLGVLGCGGALLLLGPSLPAARSEHMVQETAASALIDVGAPASLTADLAARVSFTLRVDPARGLDGAEPPPLEIPARDDLAYVFFTSGTTGTPKGVLGVHKGLSNFLAWQRGTWGVGPADRAAQLTALSFDVVLRDLLVALVSGGTLVLRPDDDWMDGQRLAAWLVRERVTLLHTVPSLAEAWLAGMAPDTVVPDLRLTFFAGEPLLDHLVQRWRARFPGTRIVNLYGPTEVSLARCAAEVADEPLPGVQSVGRPLPATQTLVLRDGRLCGVGELGEIVFRTPFRSRGYLHGTDEQNRRFARNPFTDDPADIVYFSGDLGRYRPDGTLAIFGRVDDQVKIRGVRIELKGVEAALRDHPEVARAAVLALGDGEARRLVAYVVSAAPGGLHPGDLRRHLLARLPEAAIPAAFVSLPALPLLANGKLDRRALPAPPAADRPVRVWPRNDLEQRLARVWEEVLKVAPVGVDDDFFDLGGHSLLAVRLLSAVRTAFARALPLSVLFERPTVAAMARLLTEPASTGVWEPMVAIRPHGERPPFFCLPGIAGDVLYLRALAHHLGPDQPFYTLQTVGLDGVSAPYTSVAALAERYVAELRRVQPCGPYRLGGHSWGGAIAYAMAERLVADGERVAVLALVDSTPPGMHDAHAHAWDDVEVILEILYTLRMTSGLTRVVTRDELAALGDDARLELLRECMESVGQLPPGADLGHVRGRLRVHQANLRMTYELGPLRSTAITLLLAEDTGNAAIEAKTAGWSRLAEVLPSRVPGGHMSMMQEPHVRPLARTLRARLDSA</sequence>
<dbReference type="SUPFAM" id="SSF52777">
    <property type="entry name" value="CoA-dependent acyltransferases"/>
    <property type="match status" value="4"/>
</dbReference>
<evidence type="ECO:0000256" key="4">
    <source>
        <dbReference type="ARBA" id="ARBA00022737"/>
    </source>
</evidence>
<organism evidence="7 8">
    <name type="scientific">Nannocystis radixulma</name>
    <dbReference type="NCBI Taxonomy" id="2995305"/>
    <lineage>
        <taxon>Bacteria</taxon>
        <taxon>Pseudomonadati</taxon>
        <taxon>Myxococcota</taxon>
        <taxon>Polyangia</taxon>
        <taxon>Nannocystales</taxon>
        <taxon>Nannocystaceae</taxon>
        <taxon>Nannocystis</taxon>
    </lineage>
</organism>
<dbReference type="InterPro" id="IPR020806">
    <property type="entry name" value="PKS_PP-bd"/>
</dbReference>
<dbReference type="InterPro" id="IPR020802">
    <property type="entry name" value="TesA-like"/>
</dbReference>
<dbReference type="PROSITE" id="PS50075">
    <property type="entry name" value="CARRIER"/>
    <property type="match status" value="2"/>
</dbReference>
<dbReference type="SUPFAM" id="SSF56801">
    <property type="entry name" value="Acetyl-CoA synthetase-like"/>
    <property type="match status" value="2"/>
</dbReference>
<protein>
    <submittedName>
        <fullName evidence="7">Amino acid adenylation domain-containing protein</fullName>
    </submittedName>
</protein>
<dbReference type="InterPro" id="IPR045851">
    <property type="entry name" value="AMP-bd_C_sf"/>
</dbReference>
<dbReference type="CDD" id="cd02440">
    <property type="entry name" value="AdoMet_MTases"/>
    <property type="match status" value="1"/>
</dbReference>
<keyword evidence="3" id="KW-0597">Phosphoprotein</keyword>
<dbReference type="Proteomes" id="UP001217838">
    <property type="component" value="Unassembled WGS sequence"/>
</dbReference>
<comment type="cofactor">
    <cofactor evidence="1">
        <name>pantetheine 4'-phosphate</name>
        <dbReference type="ChEBI" id="CHEBI:47942"/>
    </cofactor>
</comment>
<keyword evidence="2" id="KW-0596">Phosphopantetheine</keyword>
<dbReference type="InterPro" id="IPR009081">
    <property type="entry name" value="PP-bd_ACP"/>
</dbReference>
<dbReference type="Gene3D" id="3.30.559.10">
    <property type="entry name" value="Chloramphenicol acetyltransferase-like domain"/>
    <property type="match status" value="2"/>
</dbReference>
<feature type="domain" description="Carrier" evidence="6">
    <location>
        <begin position="2488"/>
        <end position="2563"/>
    </location>
</feature>
<dbReference type="SMART" id="SM00824">
    <property type="entry name" value="PKS_TE"/>
    <property type="match status" value="1"/>
</dbReference>
<dbReference type="Gene3D" id="1.10.10.1830">
    <property type="entry name" value="Non-ribosomal peptide synthase, adenylation domain"/>
    <property type="match status" value="1"/>
</dbReference>
<dbReference type="Gene3D" id="2.30.38.10">
    <property type="entry name" value="Luciferase, Domain 3"/>
    <property type="match status" value="1"/>
</dbReference>
<dbReference type="InterPro" id="IPR013217">
    <property type="entry name" value="Methyltransf_12"/>
</dbReference>
<feature type="region of interest" description="Disordered" evidence="5">
    <location>
        <begin position="1727"/>
        <end position="1746"/>
    </location>
</feature>
<dbReference type="PANTHER" id="PTHR45527">
    <property type="entry name" value="NONRIBOSOMAL PEPTIDE SYNTHETASE"/>
    <property type="match status" value="1"/>
</dbReference>
<dbReference type="InterPro" id="IPR044894">
    <property type="entry name" value="TubC_N_sf"/>
</dbReference>
<dbReference type="Pfam" id="PF18563">
    <property type="entry name" value="TubC_N"/>
    <property type="match status" value="1"/>
</dbReference>
<dbReference type="InterPro" id="IPR029063">
    <property type="entry name" value="SAM-dependent_MTases_sf"/>
</dbReference>
<dbReference type="SUPFAM" id="SSF53335">
    <property type="entry name" value="S-adenosyl-L-methionine-dependent methyltransferases"/>
    <property type="match status" value="1"/>
</dbReference>
<evidence type="ECO:0000256" key="3">
    <source>
        <dbReference type="ARBA" id="ARBA00022553"/>
    </source>
</evidence>
<dbReference type="Gene3D" id="3.40.50.980">
    <property type="match status" value="2"/>
</dbReference>
<dbReference type="CDD" id="cd19531">
    <property type="entry name" value="LCL_NRPS-like"/>
    <property type="match status" value="2"/>
</dbReference>
<keyword evidence="4" id="KW-0677">Repeat</keyword>
<dbReference type="InterPro" id="IPR036736">
    <property type="entry name" value="ACP-like_sf"/>
</dbReference>